<gene>
    <name evidence="1" type="ORF">LuPra_05193</name>
</gene>
<dbReference type="AlphaFoldDB" id="A0A143PUS6"/>
<dbReference type="RefSeq" id="WP_157899690.1">
    <property type="nucleotide sequence ID" value="NZ_CP015136.1"/>
</dbReference>
<reference evidence="1 2" key="1">
    <citation type="journal article" date="2016" name="Genome Announc.">
        <title>First Complete Genome Sequence of a Subdivision 6 Acidobacterium Strain.</title>
        <authorList>
            <person name="Huang S."/>
            <person name="Vieira S."/>
            <person name="Bunk B."/>
            <person name="Riedel T."/>
            <person name="Sproer C."/>
            <person name="Overmann J."/>
        </authorList>
    </citation>
    <scope>NUCLEOTIDE SEQUENCE [LARGE SCALE GENOMIC DNA]</scope>
    <source>
        <strain evidence="2">DSM 100886 HEG_-6_39</strain>
    </source>
</reference>
<protein>
    <submittedName>
        <fullName evidence="1">Uncharacterized protein</fullName>
    </submittedName>
</protein>
<keyword evidence="2" id="KW-1185">Reference proteome</keyword>
<sequence>MMLLDAVLDQPSVPWLATERDKWDHFMRALGTSLTIEWLPQLRFGTPPHVTVRYFPDRQPIGVVEAGEAYTFLCLATKPSTVDLHAFLQRHADLLRTIRRWTVRVLLPPHLFKAREAYLSALHLELGRRLAPAMADVFRWWCRARKAGGQARPAADAERWARASRAFSSPRYRALNHSWCMLGDYVIDSAVSPILADAIERGTARIECEVLAHPYLHLSTLVGTA</sequence>
<accession>A0A143PUS6</accession>
<name>A0A143PUS6_LUTPR</name>
<proteinExistence type="predicted"/>
<dbReference type="OrthoDB" id="107512at2"/>
<dbReference type="EMBL" id="CP015136">
    <property type="protein sequence ID" value="AMY11923.1"/>
    <property type="molecule type" value="Genomic_DNA"/>
</dbReference>
<organism evidence="1 2">
    <name type="scientific">Luteitalea pratensis</name>
    <dbReference type="NCBI Taxonomy" id="1855912"/>
    <lineage>
        <taxon>Bacteria</taxon>
        <taxon>Pseudomonadati</taxon>
        <taxon>Acidobacteriota</taxon>
        <taxon>Vicinamibacteria</taxon>
        <taxon>Vicinamibacterales</taxon>
        <taxon>Vicinamibacteraceae</taxon>
        <taxon>Luteitalea</taxon>
    </lineage>
</organism>
<dbReference type="KEGG" id="abac:LuPra_05193"/>
<evidence type="ECO:0000313" key="1">
    <source>
        <dbReference type="EMBL" id="AMY11923.1"/>
    </source>
</evidence>
<dbReference type="Proteomes" id="UP000076079">
    <property type="component" value="Chromosome"/>
</dbReference>
<evidence type="ECO:0000313" key="2">
    <source>
        <dbReference type="Proteomes" id="UP000076079"/>
    </source>
</evidence>
<reference evidence="2" key="2">
    <citation type="submission" date="2016-04" db="EMBL/GenBank/DDBJ databases">
        <title>First Complete Genome Sequence of a Subdivision 6 Acidobacterium.</title>
        <authorList>
            <person name="Huang S."/>
            <person name="Vieira S."/>
            <person name="Bunk B."/>
            <person name="Riedel T."/>
            <person name="Sproeer C."/>
            <person name="Overmann J."/>
        </authorList>
    </citation>
    <scope>NUCLEOTIDE SEQUENCE [LARGE SCALE GENOMIC DNA]</scope>
    <source>
        <strain evidence="2">DSM 100886 HEG_-6_39</strain>
    </source>
</reference>